<proteinExistence type="predicted"/>
<organism evidence="1 2">
    <name type="scientific">Pedobacter cryoconitis</name>
    <dbReference type="NCBI Taxonomy" id="188932"/>
    <lineage>
        <taxon>Bacteria</taxon>
        <taxon>Pseudomonadati</taxon>
        <taxon>Bacteroidota</taxon>
        <taxon>Sphingobacteriia</taxon>
        <taxon>Sphingobacteriales</taxon>
        <taxon>Sphingobacteriaceae</taxon>
        <taxon>Pedobacter</taxon>
    </lineage>
</organism>
<dbReference type="Proteomes" id="UP000537718">
    <property type="component" value="Unassembled WGS sequence"/>
</dbReference>
<evidence type="ECO:0000313" key="2">
    <source>
        <dbReference type="Proteomes" id="UP000537718"/>
    </source>
</evidence>
<comment type="caution">
    <text evidence="1">The sequence shown here is derived from an EMBL/GenBank/DDBJ whole genome shotgun (WGS) entry which is preliminary data.</text>
</comment>
<protein>
    <submittedName>
        <fullName evidence="1">Uncharacterized protein</fullName>
    </submittedName>
</protein>
<name>A0A7W8YSI7_9SPHI</name>
<reference evidence="1 2" key="1">
    <citation type="submission" date="2020-08" db="EMBL/GenBank/DDBJ databases">
        <title>Genomic Encyclopedia of Type Strains, Phase IV (KMG-V): Genome sequencing to study the core and pangenomes of soil and plant-associated prokaryotes.</title>
        <authorList>
            <person name="Whitman W."/>
        </authorList>
    </citation>
    <scope>NUCLEOTIDE SEQUENCE [LARGE SCALE GENOMIC DNA]</scope>
    <source>
        <strain evidence="1 2">MP7CTX6</strain>
    </source>
</reference>
<sequence length="404" mass="47956">METLNKFSEFRRPKRPYLRVQTRKISFENEVLTLGVILGIEAEEKVYIKVKPFELLVSCSVDTDESYLSRYAYFALCDIMGISEDYDFDGFYWPDLTDTKMQSKFLMTIKSKENLHVVLKVRYHGLYKPGTYLPIFRRDKVRIKETVPIIAPEAERTADHLKLGYNLAYTNHDRWHTSHYPFLIPYIGIAGKDETVIKGFNRYLFKESDLSGEKLTAGQEQLNNICFLMKAIALIDPPQNKGEDHTEIEKQKLNRANFCRLFELWHEAFPLLEGKRYSHSRFTFGMRNVKRKPPKSEMRACTFSNEQVELCFVWKEKPDYYKLELRFMRGGQLYDLPRYLITSFFAVASGYPRKYYLLNSITDCDVLEFFSGTDFKMLFLKVHYEAYFQYFIEPLRKLYKFINR</sequence>
<dbReference type="AlphaFoldDB" id="A0A7W8YSI7"/>
<gene>
    <name evidence="1" type="ORF">HDE69_002027</name>
</gene>
<evidence type="ECO:0000313" key="1">
    <source>
        <dbReference type="EMBL" id="MBB5620974.1"/>
    </source>
</evidence>
<dbReference type="EMBL" id="JACHCF010000004">
    <property type="protein sequence ID" value="MBB5620974.1"/>
    <property type="molecule type" value="Genomic_DNA"/>
</dbReference>
<accession>A0A7W8YSI7</accession>
<dbReference type="RefSeq" id="WP_183866973.1">
    <property type="nucleotide sequence ID" value="NZ_JACHCF010000004.1"/>
</dbReference>